<gene>
    <name evidence="1" type="ORF">METZ01_LOCUS464422</name>
</gene>
<sequence length="92" mass="10586">VVDVKMKIEVFRHGKRVSTSSQTKQLKVAIQTKNSRIKIMTSQNQHFKTNSDPAQGISLCIPRVFKNIGWRRIKQHMIEANLGFVERVDVIP</sequence>
<name>A0A383AWQ6_9ZZZZ</name>
<feature type="non-terminal residue" evidence="1">
    <location>
        <position position="92"/>
    </location>
</feature>
<proteinExistence type="predicted"/>
<organism evidence="1">
    <name type="scientific">marine metagenome</name>
    <dbReference type="NCBI Taxonomy" id="408172"/>
    <lineage>
        <taxon>unclassified sequences</taxon>
        <taxon>metagenomes</taxon>
        <taxon>ecological metagenomes</taxon>
    </lineage>
</organism>
<reference evidence="1" key="1">
    <citation type="submission" date="2018-05" db="EMBL/GenBank/DDBJ databases">
        <authorList>
            <person name="Lanie J.A."/>
            <person name="Ng W.-L."/>
            <person name="Kazmierczak K.M."/>
            <person name="Andrzejewski T.M."/>
            <person name="Davidsen T.M."/>
            <person name="Wayne K.J."/>
            <person name="Tettelin H."/>
            <person name="Glass J.I."/>
            <person name="Rusch D."/>
            <person name="Podicherti R."/>
            <person name="Tsui H.-C.T."/>
            <person name="Winkler M.E."/>
        </authorList>
    </citation>
    <scope>NUCLEOTIDE SEQUENCE</scope>
</reference>
<feature type="non-terminal residue" evidence="1">
    <location>
        <position position="1"/>
    </location>
</feature>
<dbReference type="AlphaFoldDB" id="A0A383AWQ6"/>
<accession>A0A383AWQ6</accession>
<dbReference type="EMBL" id="UINC01195145">
    <property type="protein sequence ID" value="SVE11568.1"/>
    <property type="molecule type" value="Genomic_DNA"/>
</dbReference>
<protein>
    <submittedName>
        <fullName evidence="1">Uncharacterized protein</fullName>
    </submittedName>
</protein>
<evidence type="ECO:0000313" key="1">
    <source>
        <dbReference type="EMBL" id="SVE11568.1"/>
    </source>
</evidence>